<keyword evidence="1" id="KW-0472">Membrane</keyword>
<gene>
    <name evidence="2" type="ORF">SAMN05444004_12011</name>
</gene>
<keyword evidence="3" id="KW-1185">Reference proteome</keyword>
<protein>
    <submittedName>
        <fullName evidence="2">Uncharacterized protein</fullName>
    </submittedName>
</protein>
<feature type="transmembrane region" description="Helical" evidence="1">
    <location>
        <begin position="27"/>
        <end position="47"/>
    </location>
</feature>
<keyword evidence="1" id="KW-1133">Transmembrane helix</keyword>
<reference evidence="3" key="1">
    <citation type="submission" date="2016-10" db="EMBL/GenBank/DDBJ databases">
        <authorList>
            <person name="Varghese N."/>
            <person name="Submissions S."/>
        </authorList>
    </citation>
    <scope>NUCLEOTIDE SEQUENCE [LARGE SCALE GENOMIC DNA]</scope>
    <source>
        <strain evidence="3">DSM 100420</strain>
    </source>
</reference>
<proteinExistence type="predicted"/>
<organism evidence="2 3">
    <name type="scientific">Jannaschia faecimaris</name>
    <dbReference type="NCBI Taxonomy" id="1244108"/>
    <lineage>
        <taxon>Bacteria</taxon>
        <taxon>Pseudomonadati</taxon>
        <taxon>Pseudomonadota</taxon>
        <taxon>Alphaproteobacteria</taxon>
        <taxon>Rhodobacterales</taxon>
        <taxon>Roseobacteraceae</taxon>
        <taxon>Jannaschia</taxon>
    </lineage>
</organism>
<dbReference type="STRING" id="1244108.SAMN05444004_12011"/>
<dbReference type="EMBL" id="FNPX01000020">
    <property type="protein sequence ID" value="SDZ54124.1"/>
    <property type="molecule type" value="Genomic_DNA"/>
</dbReference>
<sequence length="55" mass="6311">MANYGKNMVVSQNSYVSDTHRLGNVRLVLIIMSFAGRLLRFACRFGLVMRRHSHS</sequence>
<evidence type="ECO:0000256" key="1">
    <source>
        <dbReference type="SAM" id="Phobius"/>
    </source>
</evidence>
<evidence type="ECO:0000313" key="2">
    <source>
        <dbReference type="EMBL" id="SDZ54124.1"/>
    </source>
</evidence>
<keyword evidence="1" id="KW-0812">Transmembrane</keyword>
<accession>A0A1H3TV56</accession>
<evidence type="ECO:0000313" key="3">
    <source>
        <dbReference type="Proteomes" id="UP000198914"/>
    </source>
</evidence>
<dbReference type="Proteomes" id="UP000198914">
    <property type="component" value="Unassembled WGS sequence"/>
</dbReference>
<dbReference type="AlphaFoldDB" id="A0A1H3TV56"/>
<name>A0A1H3TV56_9RHOB</name>